<dbReference type="EMBL" id="MT142934">
    <property type="protein sequence ID" value="QJA90748.1"/>
    <property type="molecule type" value="Genomic_DNA"/>
</dbReference>
<dbReference type="AlphaFoldDB" id="A0A6M3LCD3"/>
<proteinExistence type="predicted"/>
<accession>A0A6M3LCD3</accession>
<organism evidence="1">
    <name type="scientific">viral metagenome</name>
    <dbReference type="NCBI Taxonomy" id="1070528"/>
    <lineage>
        <taxon>unclassified sequences</taxon>
        <taxon>metagenomes</taxon>
        <taxon>organismal metagenomes</taxon>
    </lineage>
</organism>
<evidence type="ECO:0000313" key="1">
    <source>
        <dbReference type="EMBL" id="QJA90748.1"/>
    </source>
</evidence>
<protein>
    <submittedName>
        <fullName evidence="1">Uncharacterized protein</fullName>
    </submittedName>
</protein>
<reference evidence="1" key="1">
    <citation type="submission" date="2020-03" db="EMBL/GenBank/DDBJ databases">
        <title>The deep terrestrial virosphere.</title>
        <authorList>
            <person name="Holmfeldt K."/>
            <person name="Nilsson E."/>
            <person name="Simone D."/>
            <person name="Lopez-Fernandez M."/>
            <person name="Wu X."/>
            <person name="de Brujin I."/>
            <person name="Lundin D."/>
            <person name="Andersson A."/>
            <person name="Bertilsson S."/>
            <person name="Dopson M."/>
        </authorList>
    </citation>
    <scope>NUCLEOTIDE SEQUENCE</scope>
    <source>
        <strain evidence="1">MM415B03583</strain>
    </source>
</reference>
<sequence length="145" mass="15244">MSRPGKWMKIFIDDSGGTARDLTSQCMDVGDAPLEYDQIDVSAYEENKNYINGQGDSTLTFEFEFSPTATTGSHTVLSGIVGGNTSRTVTLQYGNGAAATGGDPELEGEMILPSYVVTAAKGEVQKIKATFKPGPGAALPAWGTV</sequence>
<gene>
    <name evidence="1" type="ORF">MM415B03583_0008</name>
</gene>
<name>A0A6M3LCD3_9ZZZZ</name>